<keyword evidence="1" id="KW-0812">Transmembrane</keyword>
<dbReference type="EMBL" id="CADCTC010000254">
    <property type="protein sequence ID" value="CAA9292495.1"/>
    <property type="molecule type" value="Genomic_DNA"/>
</dbReference>
<accession>A0A6J4K174</accession>
<protein>
    <submittedName>
        <fullName evidence="2">Uncharacterized protein</fullName>
    </submittedName>
</protein>
<organism evidence="2">
    <name type="scientific">uncultured Chloroflexota bacterium</name>
    <dbReference type="NCBI Taxonomy" id="166587"/>
    <lineage>
        <taxon>Bacteria</taxon>
        <taxon>Bacillati</taxon>
        <taxon>Chloroflexota</taxon>
        <taxon>environmental samples</taxon>
    </lineage>
</organism>
<sequence length="54" mass="5907">MGMWDWYNRPGGITTVATWKVALFLIVAGVLSSIVLWVLFSVLASVVFVRAPAP</sequence>
<dbReference type="AlphaFoldDB" id="A0A6J4K174"/>
<feature type="transmembrane region" description="Helical" evidence="1">
    <location>
        <begin position="21"/>
        <end position="49"/>
    </location>
</feature>
<keyword evidence="1" id="KW-0472">Membrane</keyword>
<gene>
    <name evidence="2" type="ORF">AVDCRST_MAG77-4856</name>
</gene>
<proteinExistence type="predicted"/>
<reference evidence="2" key="1">
    <citation type="submission" date="2020-02" db="EMBL/GenBank/DDBJ databases">
        <authorList>
            <person name="Meier V. D."/>
        </authorList>
    </citation>
    <scope>NUCLEOTIDE SEQUENCE</scope>
    <source>
        <strain evidence="2">AVDCRST_MAG77</strain>
    </source>
</reference>
<evidence type="ECO:0000313" key="2">
    <source>
        <dbReference type="EMBL" id="CAA9292495.1"/>
    </source>
</evidence>
<evidence type="ECO:0000256" key="1">
    <source>
        <dbReference type="SAM" id="Phobius"/>
    </source>
</evidence>
<keyword evidence="1" id="KW-1133">Transmembrane helix</keyword>
<name>A0A6J4K174_9CHLR</name>